<reference evidence="2" key="2">
    <citation type="submission" date="2023-06" db="EMBL/GenBank/DDBJ databases">
        <authorList>
            <consortium name="Lawrence Berkeley National Laboratory"/>
            <person name="Haridas S."/>
            <person name="Hensen N."/>
            <person name="Bonometti L."/>
            <person name="Westerberg I."/>
            <person name="Brannstrom I.O."/>
            <person name="Guillou S."/>
            <person name="Cros-Aarteil S."/>
            <person name="Calhoun S."/>
            <person name="Kuo A."/>
            <person name="Mondo S."/>
            <person name="Pangilinan J."/>
            <person name="Riley R."/>
            <person name="Labutti K."/>
            <person name="Andreopoulos B."/>
            <person name="Lipzen A."/>
            <person name="Chen C."/>
            <person name="Yanf M."/>
            <person name="Daum C."/>
            <person name="Ng V."/>
            <person name="Clum A."/>
            <person name="Steindorff A."/>
            <person name="Ohm R."/>
            <person name="Martin F."/>
            <person name="Silar P."/>
            <person name="Natvig D."/>
            <person name="Lalanne C."/>
            <person name="Gautier V."/>
            <person name="Ament-Velasquez S.L."/>
            <person name="Kruys A."/>
            <person name="Hutchinson M.I."/>
            <person name="Powell A.J."/>
            <person name="Barry K."/>
            <person name="Miller A.N."/>
            <person name="Grigoriev I.V."/>
            <person name="Debuchy R."/>
            <person name="Gladieux P."/>
            <person name="Thoren M.H."/>
            <person name="Johannesson H."/>
        </authorList>
    </citation>
    <scope>NUCLEOTIDE SEQUENCE</scope>
    <source>
        <strain evidence="2">CBS 314.62</strain>
    </source>
</reference>
<dbReference type="EMBL" id="JAULSO010000001">
    <property type="protein sequence ID" value="KAK3692224.1"/>
    <property type="molecule type" value="Genomic_DNA"/>
</dbReference>
<accession>A0AAE0XF66</accession>
<feature type="compositionally biased region" description="Polar residues" evidence="1">
    <location>
        <begin position="135"/>
        <end position="145"/>
    </location>
</feature>
<feature type="compositionally biased region" description="Polar residues" evidence="1">
    <location>
        <begin position="180"/>
        <end position="191"/>
    </location>
</feature>
<evidence type="ECO:0000256" key="1">
    <source>
        <dbReference type="SAM" id="MobiDB-lite"/>
    </source>
</evidence>
<feature type="compositionally biased region" description="Basic and acidic residues" evidence="1">
    <location>
        <begin position="192"/>
        <end position="205"/>
    </location>
</feature>
<feature type="compositionally biased region" description="Low complexity" evidence="1">
    <location>
        <begin position="161"/>
        <end position="174"/>
    </location>
</feature>
<proteinExistence type="predicted"/>
<protein>
    <submittedName>
        <fullName evidence="2">Uncharacterized protein</fullName>
    </submittedName>
</protein>
<keyword evidence="3" id="KW-1185">Reference proteome</keyword>
<dbReference type="Proteomes" id="UP001270362">
    <property type="component" value="Unassembled WGS sequence"/>
</dbReference>
<feature type="region of interest" description="Disordered" evidence="1">
    <location>
        <begin position="1"/>
        <end position="205"/>
    </location>
</feature>
<feature type="compositionally biased region" description="Low complexity" evidence="1">
    <location>
        <begin position="22"/>
        <end position="34"/>
    </location>
</feature>
<reference evidence="2" key="1">
    <citation type="journal article" date="2023" name="Mol. Phylogenet. Evol.">
        <title>Genome-scale phylogeny and comparative genomics of the fungal order Sordariales.</title>
        <authorList>
            <person name="Hensen N."/>
            <person name="Bonometti L."/>
            <person name="Westerberg I."/>
            <person name="Brannstrom I.O."/>
            <person name="Guillou S."/>
            <person name="Cros-Aarteil S."/>
            <person name="Calhoun S."/>
            <person name="Haridas S."/>
            <person name="Kuo A."/>
            <person name="Mondo S."/>
            <person name="Pangilinan J."/>
            <person name="Riley R."/>
            <person name="LaButti K."/>
            <person name="Andreopoulos B."/>
            <person name="Lipzen A."/>
            <person name="Chen C."/>
            <person name="Yan M."/>
            <person name="Daum C."/>
            <person name="Ng V."/>
            <person name="Clum A."/>
            <person name="Steindorff A."/>
            <person name="Ohm R.A."/>
            <person name="Martin F."/>
            <person name="Silar P."/>
            <person name="Natvig D.O."/>
            <person name="Lalanne C."/>
            <person name="Gautier V."/>
            <person name="Ament-Velasquez S.L."/>
            <person name="Kruys A."/>
            <person name="Hutchinson M.I."/>
            <person name="Powell A.J."/>
            <person name="Barry K."/>
            <person name="Miller A.N."/>
            <person name="Grigoriev I.V."/>
            <person name="Debuchy R."/>
            <person name="Gladieux P."/>
            <person name="Hiltunen Thoren M."/>
            <person name="Johannesson H."/>
        </authorList>
    </citation>
    <scope>NUCLEOTIDE SEQUENCE</scope>
    <source>
        <strain evidence="2">CBS 314.62</strain>
    </source>
</reference>
<comment type="caution">
    <text evidence="2">The sequence shown here is derived from an EMBL/GenBank/DDBJ whole genome shotgun (WGS) entry which is preliminary data.</text>
</comment>
<name>A0AAE0XF66_9PEZI</name>
<sequence>MVNSHQPQESFSSTAPVQFGALSTSTDSSTLRSRIGPGMFYNQSEMARQPSDAYDPNRRQTHRASVLSSLSSGFGDGDIVVQEPIIAPPMPATTNPRESSLAVDRFSWTSQSHDQSRRDTVYTESSEDSPPRFRSITSWVDQQSGRVKRAQQREGDQSAAPKVPQLPGQPGVPGIHNPPAEQSFNMMMTDNEQPRRVEDTMNRAS</sequence>
<organism evidence="2 3">
    <name type="scientific">Podospora appendiculata</name>
    <dbReference type="NCBI Taxonomy" id="314037"/>
    <lineage>
        <taxon>Eukaryota</taxon>
        <taxon>Fungi</taxon>
        <taxon>Dikarya</taxon>
        <taxon>Ascomycota</taxon>
        <taxon>Pezizomycotina</taxon>
        <taxon>Sordariomycetes</taxon>
        <taxon>Sordariomycetidae</taxon>
        <taxon>Sordariales</taxon>
        <taxon>Podosporaceae</taxon>
        <taxon>Podospora</taxon>
    </lineage>
</organism>
<evidence type="ECO:0000313" key="3">
    <source>
        <dbReference type="Proteomes" id="UP001270362"/>
    </source>
</evidence>
<gene>
    <name evidence="2" type="ORF">B0T22DRAFT_446749</name>
</gene>
<feature type="compositionally biased region" description="Polar residues" evidence="1">
    <location>
        <begin position="1"/>
        <end position="16"/>
    </location>
</feature>
<evidence type="ECO:0000313" key="2">
    <source>
        <dbReference type="EMBL" id="KAK3692224.1"/>
    </source>
</evidence>
<dbReference type="AlphaFoldDB" id="A0AAE0XF66"/>